<feature type="transmembrane region" description="Helical" evidence="8">
    <location>
        <begin position="59"/>
        <end position="77"/>
    </location>
</feature>
<feature type="transmembrane region" description="Helical" evidence="8">
    <location>
        <begin position="110"/>
        <end position="131"/>
    </location>
</feature>
<dbReference type="GO" id="GO:0005886">
    <property type="term" value="C:plasma membrane"/>
    <property type="evidence" value="ECO:0007669"/>
    <property type="project" value="UniProtKB-SubCell"/>
</dbReference>
<evidence type="ECO:0000256" key="4">
    <source>
        <dbReference type="ARBA" id="ARBA00022597"/>
    </source>
</evidence>
<feature type="transmembrane region" description="Helical" evidence="8">
    <location>
        <begin position="282"/>
        <end position="305"/>
    </location>
</feature>
<feature type="transmembrane region" description="Helical" evidence="8">
    <location>
        <begin position="167"/>
        <end position="188"/>
    </location>
</feature>
<dbReference type="PANTHER" id="PTHR48021">
    <property type="match status" value="1"/>
</dbReference>
<dbReference type="InterPro" id="IPR005828">
    <property type="entry name" value="MFS_sugar_transport-like"/>
</dbReference>
<feature type="transmembrane region" description="Helical" evidence="8">
    <location>
        <begin position="143"/>
        <end position="161"/>
    </location>
</feature>
<keyword evidence="7 8" id="KW-0472">Membrane</keyword>
<comment type="caution">
    <text evidence="10">The sequence shown here is derived from an EMBL/GenBank/DDBJ whole genome shotgun (WGS) entry which is preliminary data.</text>
</comment>
<accession>A0AAW1CV08</accession>
<dbReference type="InterPro" id="IPR020846">
    <property type="entry name" value="MFS_dom"/>
</dbReference>
<evidence type="ECO:0000256" key="5">
    <source>
        <dbReference type="ARBA" id="ARBA00022692"/>
    </source>
</evidence>
<dbReference type="SUPFAM" id="SSF103473">
    <property type="entry name" value="MFS general substrate transporter"/>
    <property type="match status" value="1"/>
</dbReference>
<dbReference type="GO" id="GO:0022857">
    <property type="term" value="F:transmembrane transporter activity"/>
    <property type="evidence" value="ECO:0007669"/>
    <property type="project" value="InterPro"/>
</dbReference>
<dbReference type="EMBL" id="JAPXFL010000009">
    <property type="protein sequence ID" value="KAK9501579.1"/>
    <property type="molecule type" value="Genomic_DNA"/>
</dbReference>
<evidence type="ECO:0000256" key="6">
    <source>
        <dbReference type="ARBA" id="ARBA00022989"/>
    </source>
</evidence>
<feature type="transmembrane region" description="Helical" evidence="8">
    <location>
        <begin position="351"/>
        <end position="375"/>
    </location>
</feature>
<feature type="transmembrane region" description="Helical" evidence="8">
    <location>
        <begin position="387"/>
        <end position="411"/>
    </location>
</feature>
<evidence type="ECO:0000256" key="7">
    <source>
        <dbReference type="ARBA" id="ARBA00023136"/>
    </source>
</evidence>
<dbReference type="EMBL" id="JAPXFL010000009">
    <property type="protein sequence ID" value="KAK9501578.1"/>
    <property type="molecule type" value="Genomic_DNA"/>
</dbReference>
<dbReference type="Pfam" id="PF00083">
    <property type="entry name" value="Sugar_tr"/>
    <property type="match status" value="1"/>
</dbReference>
<dbReference type="AlphaFoldDB" id="A0AAW1CV08"/>
<evidence type="ECO:0000256" key="2">
    <source>
        <dbReference type="ARBA" id="ARBA00022448"/>
    </source>
</evidence>
<evidence type="ECO:0000256" key="3">
    <source>
        <dbReference type="ARBA" id="ARBA00022475"/>
    </source>
</evidence>
<dbReference type="PANTHER" id="PTHR48021:SF1">
    <property type="entry name" value="GH07001P-RELATED"/>
    <property type="match status" value="1"/>
</dbReference>
<dbReference type="PRINTS" id="PR00171">
    <property type="entry name" value="SUGRTRNSPORT"/>
</dbReference>
<feature type="transmembrane region" description="Helical" evidence="8">
    <location>
        <begin position="18"/>
        <end position="39"/>
    </location>
</feature>
<evidence type="ECO:0000313" key="11">
    <source>
        <dbReference type="Proteomes" id="UP001461498"/>
    </source>
</evidence>
<dbReference type="InterPro" id="IPR003663">
    <property type="entry name" value="Sugar/inositol_transpt"/>
</dbReference>
<name>A0AAW1CV08_9HEMI</name>
<dbReference type="PROSITE" id="PS50850">
    <property type="entry name" value="MFS"/>
    <property type="match status" value="1"/>
</dbReference>
<comment type="subcellular location">
    <subcellularLocation>
        <location evidence="1">Cell membrane</location>
        <topology evidence="1">Multi-pass membrane protein</topology>
    </subcellularLocation>
</comment>
<keyword evidence="11" id="KW-1185">Reference proteome</keyword>
<reference evidence="10 11" key="1">
    <citation type="submission" date="2022-12" db="EMBL/GenBank/DDBJ databases">
        <title>Chromosome-level genome assembly of true bugs.</title>
        <authorList>
            <person name="Ma L."/>
            <person name="Li H."/>
        </authorList>
    </citation>
    <scope>NUCLEOTIDE SEQUENCE [LARGE SCALE GENOMIC DNA]</scope>
    <source>
        <strain evidence="10">Lab_2022b</strain>
    </source>
</reference>
<dbReference type="InterPro" id="IPR050549">
    <property type="entry name" value="MFS_Trehalose_Transporter"/>
</dbReference>
<feature type="transmembrane region" description="Helical" evidence="8">
    <location>
        <begin position="417"/>
        <end position="438"/>
    </location>
</feature>
<evidence type="ECO:0000259" key="9">
    <source>
        <dbReference type="PROSITE" id="PS50850"/>
    </source>
</evidence>
<evidence type="ECO:0000313" key="10">
    <source>
        <dbReference type="EMBL" id="KAK9501578.1"/>
    </source>
</evidence>
<feature type="domain" description="Major facilitator superfamily (MFS) profile" evidence="9">
    <location>
        <begin position="17"/>
        <end position="442"/>
    </location>
</feature>
<sequence>METENDQQIEELGSRTRLYLATLSVNFLYVSAGSTQAWTSPTLPKLVNILTPDEASLVGSLYSFGAAFGPIIGALCLNSLGRKGTLYVLGGCFLISWIILAPTYNVYVLYVGRFIGGIGVGGTLSCAAMYLAEVADKKSRGPINSINHTSLALGCLIEYAVGPWTSYLTLILVSGLSAILFFITFFFIPESFYYLLIKERKQEAIESLRWFRGNISEISVQKELNEIQESIRIRQENKDGWKTMLQRGPLISLCICFYLLTIEQGSGNTAIVGFAQLIFEEAHVAVSGAMIPIIGSVAIFFAGLLSPFIVNRFSMKIAFIFSSFGVAFALGLMAIFFYLDSIGKAVPAVSFLPVLGFVLYKVFFCWGCGPLPWAITAELFPLKVKGLATSLCGIYYSLIGFAVIELTGIYLNRSGPTLVFTGLFFFLTITTAAVIFILPDTTGLSLQEVHDYMQSGKRPQKSDVKT</sequence>
<dbReference type="PROSITE" id="PS00217">
    <property type="entry name" value="SUGAR_TRANSPORT_2"/>
    <property type="match status" value="1"/>
</dbReference>
<dbReference type="InterPro" id="IPR036259">
    <property type="entry name" value="MFS_trans_sf"/>
</dbReference>
<feature type="transmembrane region" description="Helical" evidence="8">
    <location>
        <begin position="317"/>
        <end position="339"/>
    </location>
</feature>
<dbReference type="FunFam" id="1.20.1250.20:FF:000218">
    <property type="entry name" value="facilitated trehalose transporter Tret1"/>
    <property type="match status" value="1"/>
</dbReference>
<keyword evidence="3" id="KW-1003">Cell membrane</keyword>
<feature type="transmembrane region" description="Helical" evidence="8">
    <location>
        <begin position="244"/>
        <end position="262"/>
    </location>
</feature>
<organism evidence="10 11">
    <name type="scientific">Rhynocoris fuscipes</name>
    <dbReference type="NCBI Taxonomy" id="488301"/>
    <lineage>
        <taxon>Eukaryota</taxon>
        <taxon>Metazoa</taxon>
        <taxon>Ecdysozoa</taxon>
        <taxon>Arthropoda</taxon>
        <taxon>Hexapoda</taxon>
        <taxon>Insecta</taxon>
        <taxon>Pterygota</taxon>
        <taxon>Neoptera</taxon>
        <taxon>Paraneoptera</taxon>
        <taxon>Hemiptera</taxon>
        <taxon>Heteroptera</taxon>
        <taxon>Panheteroptera</taxon>
        <taxon>Cimicomorpha</taxon>
        <taxon>Reduviidae</taxon>
        <taxon>Harpactorinae</taxon>
        <taxon>Harpactorini</taxon>
        <taxon>Rhynocoris</taxon>
    </lineage>
</organism>
<dbReference type="InterPro" id="IPR005829">
    <property type="entry name" value="Sugar_transporter_CS"/>
</dbReference>
<evidence type="ECO:0000256" key="1">
    <source>
        <dbReference type="ARBA" id="ARBA00004651"/>
    </source>
</evidence>
<proteinExistence type="predicted"/>
<keyword evidence="4" id="KW-0762">Sugar transport</keyword>
<keyword evidence="6 8" id="KW-1133">Transmembrane helix</keyword>
<protein>
    <recommendedName>
        <fullName evidence="9">Major facilitator superfamily (MFS) profile domain-containing protein</fullName>
    </recommendedName>
</protein>
<dbReference type="Gene3D" id="1.20.1250.20">
    <property type="entry name" value="MFS general substrate transporter like domains"/>
    <property type="match status" value="1"/>
</dbReference>
<dbReference type="Proteomes" id="UP001461498">
    <property type="component" value="Unassembled WGS sequence"/>
</dbReference>
<keyword evidence="5 8" id="KW-0812">Transmembrane</keyword>
<keyword evidence="2" id="KW-0813">Transport</keyword>
<gene>
    <name evidence="10" type="ORF">O3M35_012279</name>
</gene>
<evidence type="ECO:0000256" key="8">
    <source>
        <dbReference type="SAM" id="Phobius"/>
    </source>
</evidence>
<feature type="transmembrane region" description="Helical" evidence="8">
    <location>
        <begin position="84"/>
        <end position="104"/>
    </location>
</feature>